<reference evidence="1" key="2">
    <citation type="submission" date="2015-06" db="UniProtKB">
        <authorList>
            <consortium name="EnsemblProtists"/>
        </authorList>
    </citation>
    <scope>IDENTIFICATION</scope>
    <source>
        <strain evidence="1">Emoy2</strain>
    </source>
</reference>
<dbReference type="AlphaFoldDB" id="M4BT09"/>
<sequence>MGDFYFLLASPNFPIRSELGLKPAADGLHWYFETELPELDTESDGTRSSWTTHLRQHGVVFYEHSRHHRYA</sequence>
<reference evidence="2" key="1">
    <citation type="journal article" date="2010" name="Science">
        <title>Signatures of adaptation to obligate biotrophy in the Hyaloperonospora arabidopsidis genome.</title>
        <authorList>
            <person name="Baxter L."/>
            <person name="Tripathy S."/>
            <person name="Ishaque N."/>
            <person name="Boot N."/>
            <person name="Cabral A."/>
            <person name="Kemen E."/>
            <person name="Thines M."/>
            <person name="Ah-Fong A."/>
            <person name="Anderson R."/>
            <person name="Badejoko W."/>
            <person name="Bittner-Eddy P."/>
            <person name="Boore J.L."/>
            <person name="Chibucos M.C."/>
            <person name="Coates M."/>
            <person name="Dehal P."/>
            <person name="Delehaunty K."/>
            <person name="Dong S."/>
            <person name="Downton P."/>
            <person name="Dumas B."/>
            <person name="Fabro G."/>
            <person name="Fronick C."/>
            <person name="Fuerstenberg S.I."/>
            <person name="Fulton L."/>
            <person name="Gaulin E."/>
            <person name="Govers F."/>
            <person name="Hughes L."/>
            <person name="Humphray S."/>
            <person name="Jiang R.H."/>
            <person name="Judelson H."/>
            <person name="Kamoun S."/>
            <person name="Kyung K."/>
            <person name="Meijer H."/>
            <person name="Minx P."/>
            <person name="Morris P."/>
            <person name="Nelson J."/>
            <person name="Phuntumart V."/>
            <person name="Qutob D."/>
            <person name="Rehmany A."/>
            <person name="Rougon-Cardoso A."/>
            <person name="Ryden P."/>
            <person name="Torto-Alalibo T."/>
            <person name="Studholme D."/>
            <person name="Wang Y."/>
            <person name="Win J."/>
            <person name="Wood J."/>
            <person name="Clifton S.W."/>
            <person name="Rogers J."/>
            <person name="Van den Ackerveken G."/>
            <person name="Jones J.D."/>
            <person name="McDowell J.M."/>
            <person name="Beynon J."/>
            <person name="Tyler B.M."/>
        </authorList>
    </citation>
    <scope>NUCLEOTIDE SEQUENCE [LARGE SCALE GENOMIC DNA]</scope>
    <source>
        <strain evidence="2">Emoy2</strain>
    </source>
</reference>
<evidence type="ECO:0000313" key="1">
    <source>
        <dbReference type="EnsemblProtists" id="HpaP809594"/>
    </source>
</evidence>
<name>M4BT09_HYAAE</name>
<dbReference type="EMBL" id="JH597801">
    <property type="status" value="NOT_ANNOTATED_CDS"/>
    <property type="molecule type" value="Genomic_DNA"/>
</dbReference>
<protein>
    <submittedName>
        <fullName evidence="1">Uncharacterized protein</fullName>
    </submittedName>
</protein>
<dbReference type="EnsemblProtists" id="HpaT809594">
    <property type="protein sequence ID" value="HpaP809594"/>
    <property type="gene ID" value="HpaG809594"/>
</dbReference>
<accession>M4BT09</accession>
<dbReference type="InParanoid" id="M4BT09"/>
<dbReference type="VEuPathDB" id="FungiDB:HpaG809594"/>
<evidence type="ECO:0000313" key="2">
    <source>
        <dbReference type="Proteomes" id="UP000011713"/>
    </source>
</evidence>
<dbReference type="Proteomes" id="UP000011713">
    <property type="component" value="Unassembled WGS sequence"/>
</dbReference>
<dbReference type="HOGENOM" id="CLU_2745437_0_0_1"/>
<organism evidence="1 2">
    <name type="scientific">Hyaloperonospora arabidopsidis (strain Emoy2)</name>
    <name type="common">Downy mildew agent</name>
    <name type="synonym">Peronospora arabidopsidis</name>
    <dbReference type="NCBI Taxonomy" id="559515"/>
    <lineage>
        <taxon>Eukaryota</taxon>
        <taxon>Sar</taxon>
        <taxon>Stramenopiles</taxon>
        <taxon>Oomycota</taxon>
        <taxon>Peronosporomycetes</taxon>
        <taxon>Peronosporales</taxon>
        <taxon>Peronosporaceae</taxon>
        <taxon>Hyaloperonospora</taxon>
    </lineage>
</organism>
<proteinExistence type="predicted"/>
<keyword evidence="2" id="KW-1185">Reference proteome</keyword>